<dbReference type="EMBL" id="JADFTS010000003">
    <property type="protein sequence ID" value="KAF9617191.1"/>
    <property type="molecule type" value="Genomic_DNA"/>
</dbReference>
<keyword evidence="5" id="KW-1185">Reference proteome</keyword>
<keyword evidence="2" id="KW-0677">Repeat</keyword>
<sequence length="99" mass="11914">MKRKGLVTKETFGLIMRRYAQCRKTKEAIETFKKMEKFGMKNELSDYNRLIDTLSKTRHVQEAQQVFDEMKKKKRFMPDVKTYSILLEGWGEERNLEMV</sequence>
<dbReference type="InterPro" id="IPR011990">
    <property type="entry name" value="TPR-like_helical_dom_sf"/>
</dbReference>
<gene>
    <name evidence="4" type="ORF">IFM89_035073</name>
</gene>
<accession>A0A835IG50</accession>
<dbReference type="PANTHER" id="PTHR47447:SF28">
    <property type="entry name" value="PENTACOTRIPEPTIDE-REPEAT REGION OF PRORP DOMAIN-CONTAINING PROTEIN"/>
    <property type="match status" value="1"/>
</dbReference>
<evidence type="ECO:0000256" key="3">
    <source>
        <dbReference type="PROSITE-ProRule" id="PRU00708"/>
    </source>
</evidence>
<feature type="repeat" description="PPR" evidence="3">
    <location>
        <begin position="43"/>
        <end position="77"/>
    </location>
</feature>
<dbReference type="InterPro" id="IPR002885">
    <property type="entry name" value="PPR_rpt"/>
</dbReference>
<organism evidence="4 5">
    <name type="scientific">Coptis chinensis</name>
    <dbReference type="NCBI Taxonomy" id="261450"/>
    <lineage>
        <taxon>Eukaryota</taxon>
        <taxon>Viridiplantae</taxon>
        <taxon>Streptophyta</taxon>
        <taxon>Embryophyta</taxon>
        <taxon>Tracheophyta</taxon>
        <taxon>Spermatophyta</taxon>
        <taxon>Magnoliopsida</taxon>
        <taxon>Ranunculales</taxon>
        <taxon>Ranunculaceae</taxon>
        <taxon>Coptidoideae</taxon>
        <taxon>Coptis</taxon>
    </lineage>
</organism>
<feature type="repeat" description="PPR" evidence="3">
    <location>
        <begin position="8"/>
        <end position="42"/>
    </location>
</feature>
<dbReference type="NCBIfam" id="TIGR00756">
    <property type="entry name" value="PPR"/>
    <property type="match status" value="2"/>
</dbReference>
<dbReference type="PROSITE" id="PS51375">
    <property type="entry name" value="PPR"/>
    <property type="match status" value="2"/>
</dbReference>
<dbReference type="Proteomes" id="UP000631114">
    <property type="component" value="Unassembled WGS sequence"/>
</dbReference>
<protein>
    <recommendedName>
        <fullName evidence="6">Pentatricopeptide repeat-containing protein</fullName>
    </recommendedName>
</protein>
<evidence type="ECO:0008006" key="6">
    <source>
        <dbReference type="Google" id="ProtNLM"/>
    </source>
</evidence>
<reference evidence="4 5" key="1">
    <citation type="submission" date="2020-10" db="EMBL/GenBank/DDBJ databases">
        <title>The Coptis chinensis genome and diversification of protoberbering-type alkaloids.</title>
        <authorList>
            <person name="Wang B."/>
            <person name="Shu S."/>
            <person name="Song C."/>
            <person name="Liu Y."/>
        </authorList>
    </citation>
    <scope>NUCLEOTIDE SEQUENCE [LARGE SCALE GENOMIC DNA]</scope>
    <source>
        <strain evidence="4">HL-2020</strain>
        <tissue evidence="4">Leaf</tissue>
    </source>
</reference>
<evidence type="ECO:0000256" key="1">
    <source>
        <dbReference type="ARBA" id="ARBA00007626"/>
    </source>
</evidence>
<evidence type="ECO:0000313" key="4">
    <source>
        <dbReference type="EMBL" id="KAF9617191.1"/>
    </source>
</evidence>
<dbReference type="Pfam" id="PF13041">
    <property type="entry name" value="PPR_2"/>
    <property type="match status" value="1"/>
</dbReference>
<comment type="caution">
    <text evidence="4">The sequence shown here is derived from an EMBL/GenBank/DDBJ whole genome shotgun (WGS) entry which is preliminary data.</text>
</comment>
<comment type="similarity">
    <text evidence="1">Belongs to the PPR family. P subfamily.</text>
</comment>
<dbReference type="OrthoDB" id="185373at2759"/>
<dbReference type="AlphaFoldDB" id="A0A835IG50"/>
<dbReference type="PANTHER" id="PTHR47447">
    <property type="entry name" value="OS03G0856100 PROTEIN"/>
    <property type="match status" value="1"/>
</dbReference>
<proteinExistence type="inferred from homology"/>
<evidence type="ECO:0000256" key="2">
    <source>
        <dbReference type="ARBA" id="ARBA00022737"/>
    </source>
</evidence>
<name>A0A835IG50_9MAGN</name>
<dbReference type="Pfam" id="PF01535">
    <property type="entry name" value="PPR"/>
    <property type="match status" value="1"/>
</dbReference>
<evidence type="ECO:0000313" key="5">
    <source>
        <dbReference type="Proteomes" id="UP000631114"/>
    </source>
</evidence>
<dbReference type="Gene3D" id="1.25.40.10">
    <property type="entry name" value="Tetratricopeptide repeat domain"/>
    <property type="match status" value="1"/>
</dbReference>